<dbReference type="SUPFAM" id="SSF51338">
    <property type="entry name" value="Composite domain of metallo-dependent hydrolases"/>
    <property type="match status" value="1"/>
</dbReference>
<accession>A0A1H0TMU2</accession>
<keyword evidence="2" id="KW-1185">Reference proteome</keyword>
<sequence>MTYLIEQANVLKENRVAKCSIVVKDTNIDYISNSNKHLNFMRMDLSTYLLTPGHIMMNFSFSKNLQFNEFKEVMIKNYINKGCTGLVVVCDVKNERELSKRIEATKHFLLNSPIDFYICVKIPLKALTPSLVRACKKLKLPALVVDIENELDLYKIPWGWIKEAFYPYFFPLIPKWHTKEKSLFNSNKHYEIWSRLMEDHGIPTVKTCPDEKSPLSLDTLKKMGIYPAKGDIRIRGQLDYNLYNMDEMTSVNEEPVFNFDHHSPVVTMHKGKFLKIGAEVFFYPGFGRDCKVKLPGHFASGR</sequence>
<proteinExistence type="predicted"/>
<name>A0A1H0TMU2_9BACI</name>
<dbReference type="OrthoDB" id="2959323at2"/>
<organism evidence="1 2">
    <name type="scientific">Litchfieldia salsa</name>
    <dbReference type="NCBI Taxonomy" id="930152"/>
    <lineage>
        <taxon>Bacteria</taxon>
        <taxon>Bacillati</taxon>
        <taxon>Bacillota</taxon>
        <taxon>Bacilli</taxon>
        <taxon>Bacillales</taxon>
        <taxon>Bacillaceae</taxon>
        <taxon>Litchfieldia</taxon>
    </lineage>
</organism>
<evidence type="ECO:0000313" key="1">
    <source>
        <dbReference type="EMBL" id="SDP54866.1"/>
    </source>
</evidence>
<dbReference type="EMBL" id="FNJU01000003">
    <property type="protein sequence ID" value="SDP54866.1"/>
    <property type="molecule type" value="Genomic_DNA"/>
</dbReference>
<dbReference type="Proteomes" id="UP000199159">
    <property type="component" value="Unassembled WGS sequence"/>
</dbReference>
<gene>
    <name evidence="1" type="ORF">SAMN05216565_103605</name>
</gene>
<reference evidence="2" key="1">
    <citation type="submission" date="2016-10" db="EMBL/GenBank/DDBJ databases">
        <authorList>
            <person name="Varghese N."/>
            <person name="Submissions S."/>
        </authorList>
    </citation>
    <scope>NUCLEOTIDE SEQUENCE [LARGE SCALE GENOMIC DNA]</scope>
    <source>
        <strain evidence="2">IBRC-M10078</strain>
    </source>
</reference>
<dbReference type="AlphaFoldDB" id="A0A1H0TMU2"/>
<evidence type="ECO:0000313" key="2">
    <source>
        <dbReference type="Proteomes" id="UP000199159"/>
    </source>
</evidence>
<dbReference type="RefSeq" id="WP_090852877.1">
    <property type="nucleotide sequence ID" value="NZ_FNJU01000003.1"/>
</dbReference>
<dbReference type="InterPro" id="IPR011059">
    <property type="entry name" value="Metal-dep_hydrolase_composite"/>
</dbReference>
<dbReference type="GO" id="GO:0016810">
    <property type="term" value="F:hydrolase activity, acting on carbon-nitrogen (but not peptide) bonds"/>
    <property type="evidence" value="ECO:0007669"/>
    <property type="project" value="InterPro"/>
</dbReference>
<protein>
    <submittedName>
        <fullName evidence="1">Uncharacterized protein</fullName>
    </submittedName>
</protein>
<dbReference type="STRING" id="930152.SAMN05216565_103605"/>